<dbReference type="Pfam" id="PF02320">
    <property type="entry name" value="UCR_hinge"/>
    <property type="match status" value="1"/>
</dbReference>
<dbReference type="InterPro" id="IPR003422">
    <property type="entry name" value="Cyt_b-c1_6"/>
</dbReference>
<evidence type="ECO:0000313" key="14">
    <source>
        <dbReference type="Proteomes" id="UP001237642"/>
    </source>
</evidence>
<accession>A0AAD8NCF7</accession>
<evidence type="ECO:0000256" key="5">
    <source>
        <dbReference type="ARBA" id="ARBA00022792"/>
    </source>
</evidence>
<dbReference type="PANTHER" id="PTHR15336:SF0">
    <property type="entry name" value="CYTOCHROME B-C1 COMPLEX SUBUNIT 6, MITOCHONDRIAL"/>
    <property type="match status" value="1"/>
</dbReference>
<evidence type="ECO:0000256" key="2">
    <source>
        <dbReference type="ARBA" id="ARBA00006498"/>
    </source>
</evidence>
<reference evidence="13" key="2">
    <citation type="submission" date="2023-05" db="EMBL/GenBank/DDBJ databases">
        <authorList>
            <person name="Schelkunov M.I."/>
        </authorList>
    </citation>
    <scope>NUCLEOTIDE SEQUENCE</scope>
    <source>
        <strain evidence="13">Hsosn_3</strain>
        <tissue evidence="13">Leaf</tissue>
    </source>
</reference>
<evidence type="ECO:0000256" key="4">
    <source>
        <dbReference type="ARBA" id="ARBA00022660"/>
    </source>
</evidence>
<evidence type="ECO:0000256" key="3">
    <source>
        <dbReference type="ARBA" id="ARBA00022448"/>
    </source>
</evidence>
<evidence type="ECO:0000256" key="7">
    <source>
        <dbReference type="ARBA" id="ARBA00023128"/>
    </source>
</evidence>
<comment type="caution">
    <text evidence="13">The sequence shown here is derived from an EMBL/GenBank/DDBJ whole genome shotgun (WGS) entry which is preliminary data.</text>
</comment>
<comment type="similarity">
    <text evidence="2">Belongs to the UQCRH/QCR6 family.</text>
</comment>
<dbReference type="Proteomes" id="UP001237642">
    <property type="component" value="Unassembled WGS sequence"/>
</dbReference>
<sequence>MYLFKNKSIDPSQKQNKFRKGRNSCNFQFLLPSRVRYHFLFFIFEICTCTQTIIYTTSPVTQRLAESDSRIFVTAMADEEPVDQKKHLEEFCKPKCVKPLVEYQACIKRIQGDTNGEKHCTGQYLDYWQCVDKCVAPKLFMELK</sequence>
<evidence type="ECO:0000313" key="13">
    <source>
        <dbReference type="EMBL" id="KAK1403997.1"/>
    </source>
</evidence>
<keyword evidence="6" id="KW-0249">Electron transport</keyword>
<keyword evidence="8" id="KW-0472">Membrane</keyword>
<dbReference type="InterPro" id="IPR036811">
    <property type="entry name" value="Ubol_cytC_Rdtase_hinge_dom_sf"/>
</dbReference>
<proteinExistence type="inferred from homology"/>
<organism evidence="13 14">
    <name type="scientific">Heracleum sosnowskyi</name>
    <dbReference type="NCBI Taxonomy" id="360622"/>
    <lineage>
        <taxon>Eukaryota</taxon>
        <taxon>Viridiplantae</taxon>
        <taxon>Streptophyta</taxon>
        <taxon>Embryophyta</taxon>
        <taxon>Tracheophyta</taxon>
        <taxon>Spermatophyta</taxon>
        <taxon>Magnoliopsida</taxon>
        <taxon>eudicotyledons</taxon>
        <taxon>Gunneridae</taxon>
        <taxon>Pentapetalae</taxon>
        <taxon>asterids</taxon>
        <taxon>campanulids</taxon>
        <taxon>Apiales</taxon>
        <taxon>Apiaceae</taxon>
        <taxon>Apioideae</taxon>
        <taxon>apioid superclade</taxon>
        <taxon>Tordylieae</taxon>
        <taxon>Tordyliinae</taxon>
        <taxon>Heracleum</taxon>
    </lineage>
</organism>
<gene>
    <name evidence="13" type="ORF">POM88_003602</name>
</gene>
<comment type="subcellular location">
    <subcellularLocation>
        <location evidence="1">Mitochondrion inner membrane</location>
        <topology evidence="1">Peripheral membrane protein</topology>
        <orientation evidence="1">Intermembrane side</orientation>
    </subcellularLocation>
</comment>
<dbReference type="AlphaFoldDB" id="A0AAD8NCF7"/>
<name>A0AAD8NCF7_9APIA</name>
<keyword evidence="4" id="KW-0679">Respiratory chain</keyword>
<keyword evidence="9" id="KW-1015">Disulfide bond</keyword>
<dbReference type="GO" id="GO:0006122">
    <property type="term" value="P:mitochondrial electron transport, ubiquinol to cytochrome c"/>
    <property type="evidence" value="ECO:0007669"/>
    <property type="project" value="InterPro"/>
</dbReference>
<dbReference type="EMBL" id="JAUIZM010000001">
    <property type="protein sequence ID" value="KAK1403997.1"/>
    <property type="molecule type" value="Genomic_DNA"/>
</dbReference>
<dbReference type="GO" id="GO:0005743">
    <property type="term" value="C:mitochondrial inner membrane"/>
    <property type="evidence" value="ECO:0007669"/>
    <property type="project" value="UniProtKB-SubCell"/>
</dbReference>
<dbReference type="FunFam" id="1.10.287.20:FF:000001">
    <property type="entry name" value="Cytochrome b-c1 complex subunit 6"/>
    <property type="match status" value="1"/>
</dbReference>
<dbReference type="SUPFAM" id="SSF81531">
    <property type="entry name" value="Non-heme 11 kDa protein of cytochrome bc1 complex (Ubiquinol-cytochrome c reductase)"/>
    <property type="match status" value="1"/>
</dbReference>
<evidence type="ECO:0000256" key="8">
    <source>
        <dbReference type="ARBA" id="ARBA00023136"/>
    </source>
</evidence>
<evidence type="ECO:0000256" key="6">
    <source>
        <dbReference type="ARBA" id="ARBA00022982"/>
    </source>
</evidence>
<evidence type="ECO:0000256" key="11">
    <source>
        <dbReference type="ARBA" id="ARBA00076110"/>
    </source>
</evidence>
<dbReference type="InterPro" id="IPR023184">
    <property type="entry name" value="Ubol_cytC_Rdtase_hinge_dom"/>
</dbReference>
<evidence type="ECO:0000256" key="10">
    <source>
        <dbReference type="ARBA" id="ARBA00044364"/>
    </source>
</evidence>
<evidence type="ECO:0000259" key="12">
    <source>
        <dbReference type="Pfam" id="PF02320"/>
    </source>
</evidence>
<feature type="domain" description="Ubiquinol-cytochrome C reductase hinge" evidence="12">
    <location>
        <begin position="83"/>
        <end position="144"/>
    </location>
</feature>
<protein>
    <recommendedName>
        <fullName evidence="11">Complex III subunit VI</fullName>
    </recommendedName>
    <alternativeName>
        <fullName evidence="10">Mitochondrial hinge protein</fullName>
    </alternativeName>
</protein>
<keyword evidence="3" id="KW-0813">Transport</keyword>
<dbReference type="Gene3D" id="1.10.287.20">
    <property type="entry name" value="Ubiquinol-cytochrome C reductase hinge domain"/>
    <property type="match status" value="1"/>
</dbReference>
<keyword evidence="7" id="KW-0496">Mitochondrion</keyword>
<reference evidence="13" key="1">
    <citation type="submission" date="2023-02" db="EMBL/GenBank/DDBJ databases">
        <title>Genome of toxic invasive species Heracleum sosnowskyi carries increased number of genes despite the absence of recent whole-genome duplications.</title>
        <authorList>
            <person name="Schelkunov M."/>
            <person name="Shtratnikova V."/>
            <person name="Makarenko M."/>
            <person name="Klepikova A."/>
            <person name="Omelchenko D."/>
            <person name="Novikova G."/>
            <person name="Obukhova E."/>
            <person name="Bogdanov V."/>
            <person name="Penin A."/>
            <person name="Logacheva M."/>
        </authorList>
    </citation>
    <scope>NUCLEOTIDE SEQUENCE</scope>
    <source>
        <strain evidence="13">Hsosn_3</strain>
        <tissue evidence="13">Leaf</tissue>
    </source>
</reference>
<evidence type="ECO:0000256" key="9">
    <source>
        <dbReference type="ARBA" id="ARBA00023157"/>
    </source>
</evidence>
<keyword evidence="5" id="KW-0999">Mitochondrion inner membrane</keyword>
<keyword evidence="14" id="KW-1185">Reference proteome</keyword>
<dbReference type="PANTHER" id="PTHR15336">
    <property type="entry name" value="UBIQUINOL-CYTOCHROME C REDUCTASE COMPLEX 7.8 KDA PROTEIN"/>
    <property type="match status" value="1"/>
</dbReference>
<evidence type="ECO:0000256" key="1">
    <source>
        <dbReference type="ARBA" id="ARBA00004137"/>
    </source>
</evidence>